<organism evidence="11 12">
    <name type="scientific">Lelliottia wanjuensis</name>
    <dbReference type="NCBI Taxonomy" id="3050585"/>
    <lineage>
        <taxon>Bacteria</taxon>
        <taxon>Pseudomonadati</taxon>
        <taxon>Pseudomonadota</taxon>
        <taxon>Gammaproteobacteria</taxon>
        <taxon>Enterobacterales</taxon>
        <taxon>Enterobacteriaceae</taxon>
        <taxon>Lelliottia</taxon>
    </lineage>
</organism>
<evidence type="ECO:0000256" key="7">
    <source>
        <dbReference type="ARBA" id="ARBA00023237"/>
    </source>
</evidence>
<evidence type="ECO:0000256" key="2">
    <source>
        <dbReference type="ARBA" id="ARBA00004442"/>
    </source>
</evidence>
<keyword evidence="5 9" id="KW-0732">Signal</keyword>
<evidence type="ECO:0000256" key="5">
    <source>
        <dbReference type="ARBA" id="ARBA00022729"/>
    </source>
</evidence>
<feature type="chain" id="PRO_5043029080" evidence="9">
    <location>
        <begin position="28"/>
        <end position="317"/>
    </location>
</feature>
<keyword evidence="6" id="KW-0472">Membrane</keyword>
<reference evidence="11 12" key="1">
    <citation type="submission" date="2023-06" db="EMBL/GenBank/DDBJ databases">
        <title>Identification and characterization of antibiotic-resistant Gram-negative bacteria.</title>
        <authorList>
            <person name="Cho G.-S."/>
            <person name="Lee J."/>
            <person name="Tai E."/>
            <person name="Jeong S."/>
            <person name="Kim I."/>
            <person name="Kim B.-E."/>
            <person name="Jeong M.-I."/>
            <person name="Oh K.-K."/>
            <person name="Franz C.M.A.P."/>
        </authorList>
    </citation>
    <scope>NUCLEOTIDE SEQUENCE [LARGE SCALE GENOMIC DNA]</scope>
    <source>
        <strain evidence="11 12">V106_12</strain>
    </source>
</reference>
<evidence type="ECO:0000256" key="8">
    <source>
        <dbReference type="SAM" id="MobiDB-lite"/>
    </source>
</evidence>
<dbReference type="Pfam" id="PF03895">
    <property type="entry name" value="YadA_anchor"/>
    <property type="match status" value="1"/>
</dbReference>
<feature type="compositionally biased region" description="Basic and acidic residues" evidence="8">
    <location>
        <begin position="232"/>
        <end position="245"/>
    </location>
</feature>
<evidence type="ECO:0000256" key="4">
    <source>
        <dbReference type="ARBA" id="ARBA00022692"/>
    </source>
</evidence>
<proteinExistence type="predicted"/>
<keyword evidence="3" id="KW-1134">Transmembrane beta strand</keyword>
<dbReference type="GO" id="GO:0009279">
    <property type="term" value="C:cell outer membrane"/>
    <property type="evidence" value="ECO:0007669"/>
    <property type="project" value="UniProtKB-SubCell"/>
</dbReference>
<dbReference type="SUPFAM" id="SSF54523">
    <property type="entry name" value="Pili subunits"/>
    <property type="match status" value="1"/>
</dbReference>
<evidence type="ECO:0000259" key="10">
    <source>
        <dbReference type="Pfam" id="PF03895"/>
    </source>
</evidence>
<name>A0AAP4CZM2_9ENTR</name>
<dbReference type="Gene3D" id="3.30.1300.30">
    <property type="entry name" value="GSPII I/J protein-like"/>
    <property type="match status" value="1"/>
</dbReference>
<feature type="domain" description="Trimeric autotransporter adhesin YadA-like C-terminal membrane anchor" evidence="10">
    <location>
        <begin position="258"/>
        <end position="317"/>
    </location>
</feature>
<evidence type="ECO:0000256" key="9">
    <source>
        <dbReference type="SAM" id="SignalP"/>
    </source>
</evidence>
<dbReference type="InterPro" id="IPR045584">
    <property type="entry name" value="Pilin-like"/>
</dbReference>
<feature type="compositionally biased region" description="Polar residues" evidence="8">
    <location>
        <begin position="220"/>
        <end position="230"/>
    </location>
</feature>
<dbReference type="EMBL" id="JASSOM010000006">
    <property type="protein sequence ID" value="MDK9362364.1"/>
    <property type="molecule type" value="Genomic_DNA"/>
</dbReference>
<comment type="caution">
    <text evidence="11">The sequence shown here is derived from an EMBL/GenBank/DDBJ whole genome shotgun (WGS) entry which is preliminary data.</text>
</comment>
<dbReference type="InterPro" id="IPR005594">
    <property type="entry name" value="YadA_C"/>
</dbReference>
<feature type="region of interest" description="Disordered" evidence="8">
    <location>
        <begin position="150"/>
        <end position="175"/>
    </location>
</feature>
<keyword evidence="4" id="KW-0812">Transmembrane</keyword>
<comment type="subcellular location">
    <subcellularLocation>
        <location evidence="2">Cell outer membrane</location>
    </subcellularLocation>
    <subcellularLocation>
        <location evidence="1">Cell surface</location>
    </subcellularLocation>
</comment>
<dbReference type="Proteomes" id="UP001223214">
    <property type="component" value="Unassembled WGS sequence"/>
</dbReference>
<evidence type="ECO:0000313" key="11">
    <source>
        <dbReference type="EMBL" id="MDK9362364.1"/>
    </source>
</evidence>
<evidence type="ECO:0000256" key="6">
    <source>
        <dbReference type="ARBA" id="ARBA00023136"/>
    </source>
</evidence>
<dbReference type="AlphaFoldDB" id="A0AAP4CZM2"/>
<keyword evidence="12" id="KW-1185">Reference proteome</keyword>
<protein>
    <submittedName>
        <fullName evidence="11">YadA C-terminal domain-containing protein</fullName>
    </submittedName>
</protein>
<sequence>MKLVNFRKSTIAVVVFGAFVASTCANAVTPASDVQLSTGMDLETHLNNESGRVDGLSSDMWNTEQAVKTNADDIKTNNNHIVAVEQDLNSTKNGVVVVQREVVQNASDIQANKDSIAANKTAQDTVNHGLTDVNIHQDTLISGNTTRINALENAPKPKDGAKGDKGDKGDRGLAGATTTVTKVDTATQAKVASNSVAIAETAKQSANVAKDLQDAKQFLNQQQSSSNAQFKSLKDEMDDNKKESRSGAASAIAIASMPQVEAGQSVMFSAGAGTFKDEQALSVGASFHAGTSTVIKAGVSDSTNNDFAMGAGIGIGF</sequence>
<keyword evidence="7" id="KW-0998">Cell outer membrane</keyword>
<evidence type="ECO:0000256" key="1">
    <source>
        <dbReference type="ARBA" id="ARBA00004241"/>
    </source>
</evidence>
<evidence type="ECO:0000256" key="3">
    <source>
        <dbReference type="ARBA" id="ARBA00022452"/>
    </source>
</evidence>
<dbReference type="GO" id="GO:0009986">
    <property type="term" value="C:cell surface"/>
    <property type="evidence" value="ECO:0007669"/>
    <property type="project" value="UniProtKB-SubCell"/>
</dbReference>
<accession>A0AAP4CZM2</accession>
<gene>
    <name evidence="11" type="ORF">QQF32_04005</name>
</gene>
<dbReference type="RefSeq" id="WP_285149319.1">
    <property type="nucleotide sequence ID" value="NZ_JASSOM010000006.1"/>
</dbReference>
<evidence type="ECO:0000313" key="12">
    <source>
        <dbReference type="Proteomes" id="UP001223214"/>
    </source>
</evidence>
<feature type="compositionally biased region" description="Basic and acidic residues" evidence="8">
    <location>
        <begin position="155"/>
        <end position="171"/>
    </location>
</feature>
<feature type="region of interest" description="Disordered" evidence="8">
    <location>
        <begin position="220"/>
        <end position="246"/>
    </location>
</feature>
<feature type="signal peptide" evidence="9">
    <location>
        <begin position="1"/>
        <end position="27"/>
    </location>
</feature>